<proteinExistence type="predicted"/>
<name>A0A7J8HS21_ROUAE</name>
<evidence type="ECO:0000313" key="3">
    <source>
        <dbReference type="Proteomes" id="UP000593571"/>
    </source>
</evidence>
<evidence type="ECO:0000256" key="1">
    <source>
        <dbReference type="SAM" id="MobiDB-lite"/>
    </source>
</evidence>
<comment type="caution">
    <text evidence="2">The sequence shown here is derived from an EMBL/GenBank/DDBJ whole genome shotgun (WGS) entry which is preliminary data.</text>
</comment>
<accession>A0A7J8HS21</accession>
<dbReference type="Proteomes" id="UP000593571">
    <property type="component" value="Unassembled WGS sequence"/>
</dbReference>
<sequence length="138" mass="15273">MLYENQVLHPAYTQSGDTSLNPEAVEQEGWRRQACGAPLCKSCRWHLQGILGIFISSLEMPDSSPQPDSQVYGKNNDDNQASWFSKTPHICLMSHIPKATVEEREDLGILLFLVSDESKSISRSRRGSPGSANIGPKT</sequence>
<dbReference type="AlphaFoldDB" id="A0A7J8HS21"/>
<feature type="region of interest" description="Disordered" evidence="1">
    <location>
        <begin position="118"/>
        <end position="138"/>
    </location>
</feature>
<gene>
    <name evidence="2" type="ORF">HJG63_010944</name>
</gene>
<reference evidence="2 3" key="1">
    <citation type="journal article" date="2020" name="Nature">
        <title>Six reference-quality genomes reveal evolution of bat adaptations.</title>
        <authorList>
            <person name="Jebb D."/>
            <person name="Huang Z."/>
            <person name="Pippel M."/>
            <person name="Hughes G.M."/>
            <person name="Lavrichenko K."/>
            <person name="Devanna P."/>
            <person name="Winkler S."/>
            <person name="Jermiin L.S."/>
            <person name="Skirmuntt E.C."/>
            <person name="Katzourakis A."/>
            <person name="Burkitt-Gray L."/>
            <person name="Ray D.A."/>
            <person name="Sullivan K.A.M."/>
            <person name="Roscito J.G."/>
            <person name="Kirilenko B.M."/>
            <person name="Davalos L.M."/>
            <person name="Corthals A.P."/>
            <person name="Power M.L."/>
            <person name="Jones G."/>
            <person name="Ransome R.D."/>
            <person name="Dechmann D.K.N."/>
            <person name="Locatelli A.G."/>
            <person name="Puechmaille S.J."/>
            <person name="Fedrigo O."/>
            <person name="Jarvis E.D."/>
            <person name="Hiller M."/>
            <person name="Vernes S.C."/>
            <person name="Myers E.W."/>
            <person name="Teeling E.C."/>
        </authorList>
    </citation>
    <scope>NUCLEOTIDE SEQUENCE [LARGE SCALE GENOMIC DNA]</scope>
    <source>
        <strain evidence="2">MRouAeg1</strain>
        <tissue evidence="2">Muscle</tissue>
    </source>
</reference>
<organism evidence="2 3">
    <name type="scientific">Rousettus aegyptiacus</name>
    <name type="common">Egyptian fruit bat</name>
    <name type="synonym">Pteropus aegyptiacus</name>
    <dbReference type="NCBI Taxonomy" id="9407"/>
    <lineage>
        <taxon>Eukaryota</taxon>
        <taxon>Metazoa</taxon>
        <taxon>Chordata</taxon>
        <taxon>Craniata</taxon>
        <taxon>Vertebrata</taxon>
        <taxon>Euteleostomi</taxon>
        <taxon>Mammalia</taxon>
        <taxon>Eutheria</taxon>
        <taxon>Laurasiatheria</taxon>
        <taxon>Chiroptera</taxon>
        <taxon>Yinpterochiroptera</taxon>
        <taxon>Pteropodoidea</taxon>
        <taxon>Pteropodidae</taxon>
        <taxon>Rousettinae</taxon>
        <taxon>Rousettus</taxon>
    </lineage>
</organism>
<dbReference type="EMBL" id="JACASE010000004">
    <property type="protein sequence ID" value="KAF6474791.1"/>
    <property type="molecule type" value="Genomic_DNA"/>
</dbReference>
<evidence type="ECO:0000313" key="2">
    <source>
        <dbReference type="EMBL" id="KAF6474791.1"/>
    </source>
</evidence>
<protein>
    <submittedName>
        <fullName evidence="2">Uncharacterized protein</fullName>
    </submittedName>
</protein>
<keyword evidence="3" id="KW-1185">Reference proteome</keyword>
<feature type="compositionally biased region" description="Polar residues" evidence="1">
    <location>
        <begin position="63"/>
        <end position="80"/>
    </location>
</feature>
<feature type="region of interest" description="Disordered" evidence="1">
    <location>
        <begin position="61"/>
        <end position="80"/>
    </location>
</feature>